<sequence length="92" mass="10818">MYATPRRVLANYNIPLVIIYLKFCRFVSRMNWIWKFLWTLLNIIVFVAVRHFSLLSMFLLGMGAADHYKYESFGYLPGTAIQLVILLILSIK</sequence>
<keyword evidence="1" id="KW-1133">Transmembrane helix</keyword>
<keyword evidence="1" id="KW-0472">Membrane</keyword>
<feature type="transmembrane region" description="Helical" evidence="1">
    <location>
        <begin position="40"/>
        <end position="60"/>
    </location>
</feature>
<dbReference type="AlphaFoldDB" id="A0A3D8YAF4"/>
<evidence type="ECO:0000256" key="1">
    <source>
        <dbReference type="SAM" id="Phobius"/>
    </source>
</evidence>
<evidence type="ECO:0000313" key="2">
    <source>
        <dbReference type="EMBL" id="REA60070.1"/>
    </source>
</evidence>
<proteinExistence type="predicted"/>
<protein>
    <submittedName>
        <fullName evidence="2">Uncharacterized protein</fullName>
    </submittedName>
</protein>
<keyword evidence="1" id="KW-0812">Transmembrane</keyword>
<evidence type="ECO:0000313" key="3">
    <source>
        <dbReference type="Proteomes" id="UP000256373"/>
    </source>
</evidence>
<dbReference type="Proteomes" id="UP000256373">
    <property type="component" value="Unassembled WGS sequence"/>
</dbReference>
<feature type="transmembrane region" description="Helical" evidence="1">
    <location>
        <begin position="72"/>
        <end position="91"/>
    </location>
</feature>
<comment type="caution">
    <text evidence="2">The sequence shown here is derived from an EMBL/GenBank/DDBJ whole genome shotgun (WGS) entry which is preliminary data.</text>
</comment>
<keyword evidence="3" id="KW-1185">Reference proteome</keyword>
<name>A0A3D8YAF4_9BACT</name>
<reference evidence="2 3" key="1">
    <citation type="submission" date="2018-07" db="EMBL/GenBank/DDBJ databases">
        <title>Dyadobacter roseus sp. nov., isolated from rose rhizosphere soil.</title>
        <authorList>
            <person name="Chen L."/>
        </authorList>
    </citation>
    <scope>NUCLEOTIDE SEQUENCE [LARGE SCALE GENOMIC DNA]</scope>
    <source>
        <strain evidence="2 3">RS19</strain>
    </source>
</reference>
<organism evidence="2 3">
    <name type="scientific">Dyadobacter luteus</name>
    <dbReference type="NCBI Taxonomy" id="2259619"/>
    <lineage>
        <taxon>Bacteria</taxon>
        <taxon>Pseudomonadati</taxon>
        <taxon>Bacteroidota</taxon>
        <taxon>Cytophagia</taxon>
        <taxon>Cytophagales</taxon>
        <taxon>Spirosomataceae</taxon>
        <taxon>Dyadobacter</taxon>
    </lineage>
</organism>
<gene>
    <name evidence="2" type="ORF">DSL64_15415</name>
</gene>
<dbReference type="EMBL" id="QNUL01000012">
    <property type="protein sequence ID" value="REA60070.1"/>
    <property type="molecule type" value="Genomic_DNA"/>
</dbReference>
<accession>A0A3D8YAF4</accession>